<dbReference type="AlphaFoldDB" id="Q0YP17"/>
<dbReference type="SMART" id="SM00530">
    <property type="entry name" value="HTH_XRE"/>
    <property type="match status" value="1"/>
</dbReference>
<dbReference type="InterPro" id="IPR001387">
    <property type="entry name" value="Cro/C1-type_HTH"/>
</dbReference>
<dbReference type="PROSITE" id="PS50943">
    <property type="entry name" value="HTH_CROC1"/>
    <property type="match status" value="1"/>
</dbReference>
<keyword evidence="3" id="KW-1185">Reference proteome</keyword>
<dbReference type="Proteomes" id="UP000004162">
    <property type="component" value="Unassembled WGS sequence"/>
</dbReference>
<reference evidence="2 3" key="2">
    <citation type="submission" date="2006-07" db="EMBL/GenBank/DDBJ databases">
        <title>Sequencing of the draft genome and assembly of Chlorobium ferroxidans DSM 13031.</title>
        <authorList>
            <consortium name="US DOE Joint Genome Institute (JGI-PGF)"/>
            <person name="Copeland A."/>
            <person name="Lucas S."/>
            <person name="Lapidus A."/>
            <person name="Barry K."/>
            <person name="Glavina del Rio T."/>
            <person name="Dalin E."/>
            <person name="Tice H."/>
            <person name="Bruce D."/>
            <person name="Pitluck S."/>
            <person name="Richardson P."/>
        </authorList>
    </citation>
    <scope>NUCLEOTIDE SEQUENCE [LARGE SCALE GENOMIC DNA]</scope>
    <source>
        <strain evidence="2 3">DSM 13031</strain>
    </source>
</reference>
<dbReference type="RefSeq" id="WP_006367367.1">
    <property type="nucleotide sequence ID" value="NZ_AASE01000039.1"/>
</dbReference>
<name>Q0YP17_9CHLB</name>
<dbReference type="InterPro" id="IPR010982">
    <property type="entry name" value="Lambda_DNA-bd_dom_sf"/>
</dbReference>
<dbReference type="InterPro" id="IPR013435">
    <property type="entry name" value="Mobile_mystery_prot_A"/>
</dbReference>
<comment type="caution">
    <text evidence="2">The sequence shown here is derived from an EMBL/GenBank/DDBJ whole genome shotgun (WGS) entry which is preliminary data.</text>
</comment>
<dbReference type="GO" id="GO:0003677">
    <property type="term" value="F:DNA binding"/>
    <property type="evidence" value="ECO:0007669"/>
    <property type="project" value="InterPro"/>
</dbReference>
<dbReference type="OrthoDB" id="9785949at2"/>
<feature type="domain" description="HTH cro/C1-type" evidence="1">
    <location>
        <begin position="32"/>
        <end position="89"/>
    </location>
</feature>
<dbReference type="NCBIfam" id="TIGR02612">
    <property type="entry name" value="mob_myst_A"/>
    <property type="match status" value="1"/>
</dbReference>
<dbReference type="Pfam" id="PF01381">
    <property type="entry name" value="HTH_3"/>
    <property type="match status" value="1"/>
</dbReference>
<organism evidence="2 3">
    <name type="scientific">Chlorobium ferrooxidans DSM 13031</name>
    <dbReference type="NCBI Taxonomy" id="377431"/>
    <lineage>
        <taxon>Bacteria</taxon>
        <taxon>Pseudomonadati</taxon>
        <taxon>Chlorobiota</taxon>
        <taxon>Chlorobiia</taxon>
        <taxon>Chlorobiales</taxon>
        <taxon>Chlorobiaceae</taxon>
        <taxon>Chlorobium/Pelodictyon group</taxon>
        <taxon>Chlorobium</taxon>
    </lineage>
</organism>
<dbReference type="SUPFAM" id="SSF47413">
    <property type="entry name" value="lambda repressor-like DNA-binding domains"/>
    <property type="match status" value="1"/>
</dbReference>
<dbReference type="EMBL" id="AASE01000039">
    <property type="protein sequence ID" value="EAT58029.1"/>
    <property type="molecule type" value="Genomic_DNA"/>
</dbReference>
<evidence type="ECO:0000313" key="3">
    <source>
        <dbReference type="Proteomes" id="UP000004162"/>
    </source>
</evidence>
<protein>
    <submittedName>
        <fullName evidence="2">Helix-turn-helix motif</fullName>
    </submittedName>
</protein>
<evidence type="ECO:0000259" key="1">
    <source>
        <dbReference type="PROSITE" id="PS50943"/>
    </source>
</evidence>
<proteinExistence type="predicted"/>
<reference evidence="2 3" key="1">
    <citation type="submission" date="2006-07" db="EMBL/GenBank/DDBJ databases">
        <title>Annotation of the draft genome assembly of Chlorobium ferroxidans DSM 13031.</title>
        <authorList>
            <consortium name="US DOE Joint Genome Institute (JGI-ORNL)"/>
            <person name="Larimer F."/>
            <person name="Land M."/>
            <person name="Hauser L."/>
        </authorList>
    </citation>
    <scope>NUCLEOTIDE SEQUENCE [LARGE SCALE GENOMIC DNA]</scope>
    <source>
        <strain evidence="2 3">DSM 13031</strain>
    </source>
</reference>
<dbReference type="CDD" id="cd00093">
    <property type="entry name" value="HTH_XRE"/>
    <property type="match status" value="1"/>
</dbReference>
<accession>Q0YP17</accession>
<dbReference type="Gene3D" id="1.10.260.40">
    <property type="entry name" value="lambda repressor-like DNA-binding domains"/>
    <property type="match status" value="1"/>
</dbReference>
<gene>
    <name evidence="2" type="ORF">CferDRAFT_0027</name>
</gene>
<sequence>MERRSLQIEQLNRKMQVVAEIKKITPPPTGWIKAVRSALGITLQQLGNKISITKQSIQDIERREKEGSVTLKTLRDVANALDMELVYGFVPRDGSLDALIDRKAKELATQIVLRTSNTMMLEEQQNSPQRLQNAIEEKTVDLKNKKPKILWD</sequence>
<evidence type="ECO:0000313" key="2">
    <source>
        <dbReference type="EMBL" id="EAT58029.1"/>
    </source>
</evidence>